<dbReference type="Pfam" id="PF13975">
    <property type="entry name" value="gag-asp_proteas"/>
    <property type="match status" value="1"/>
</dbReference>
<protein>
    <submittedName>
        <fullName evidence="1">Aspartyl protease family protein</fullName>
    </submittedName>
</protein>
<organism evidence="1 2">
    <name type="scientific">Brevundimonas goettingensis</name>
    <dbReference type="NCBI Taxonomy" id="2774190"/>
    <lineage>
        <taxon>Bacteria</taxon>
        <taxon>Pseudomonadati</taxon>
        <taxon>Pseudomonadota</taxon>
        <taxon>Alphaproteobacteria</taxon>
        <taxon>Caulobacterales</taxon>
        <taxon>Caulobacteraceae</taxon>
        <taxon>Brevundimonas</taxon>
    </lineage>
</organism>
<dbReference type="Gene3D" id="2.40.70.10">
    <property type="entry name" value="Acid Proteases"/>
    <property type="match status" value="1"/>
</dbReference>
<evidence type="ECO:0000313" key="1">
    <source>
        <dbReference type="EMBL" id="QTC90815.1"/>
    </source>
</evidence>
<dbReference type="KEGG" id="bgoe:IFJ75_16500"/>
<reference evidence="1" key="1">
    <citation type="submission" date="2020-09" db="EMBL/GenBank/DDBJ databases">
        <title>Brevundimonas sp. LVF2 isolated from a puddle in Goettingen, Germany.</title>
        <authorList>
            <person name="Friedrich I."/>
            <person name="Klassen A."/>
            <person name="Hannes N."/>
            <person name="Schneider D."/>
            <person name="Hertel R."/>
            <person name="Daniel R."/>
        </authorList>
    </citation>
    <scope>NUCLEOTIDE SEQUENCE</scope>
    <source>
        <strain evidence="1">LVF2</strain>
    </source>
</reference>
<dbReference type="InterPro" id="IPR021109">
    <property type="entry name" value="Peptidase_aspartic_dom_sf"/>
</dbReference>
<dbReference type="AlphaFoldDB" id="A0A975BZZ8"/>
<dbReference type="RefSeq" id="WP_207869550.1">
    <property type="nucleotide sequence ID" value="NZ_CP062222.1"/>
</dbReference>
<dbReference type="Proteomes" id="UP000663918">
    <property type="component" value="Chromosome"/>
</dbReference>
<dbReference type="EMBL" id="CP062222">
    <property type="protein sequence ID" value="QTC90815.1"/>
    <property type="molecule type" value="Genomic_DNA"/>
</dbReference>
<accession>A0A975BZZ8</accession>
<dbReference type="GO" id="GO:0008233">
    <property type="term" value="F:peptidase activity"/>
    <property type="evidence" value="ECO:0007669"/>
    <property type="project" value="UniProtKB-KW"/>
</dbReference>
<name>A0A975BZZ8_9CAUL</name>
<sequence length="136" mass="14848">MAFGSWVTGPLIDMTLFGANGSEEQALVGIIDTGASVICIDKRIPIRLGLTPTNLKTMIVADGSEVQATVFAGELSIPELDFRDWVELHGMAMKSETNRVLIGRSFLAPYHVTYSGPEERFHFAKTVAFQEAEQDG</sequence>
<keyword evidence="1" id="KW-0645">Protease</keyword>
<dbReference type="SUPFAM" id="SSF50630">
    <property type="entry name" value="Acid proteases"/>
    <property type="match status" value="1"/>
</dbReference>
<keyword evidence="2" id="KW-1185">Reference proteome</keyword>
<proteinExistence type="predicted"/>
<keyword evidence="1" id="KW-0378">Hydrolase</keyword>
<dbReference type="GO" id="GO:0006508">
    <property type="term" value="P:proteolysis"/>
    <property type="evidence" value="ECO:0007669"/>
    <property type="project" value="UniProtKB-KW"/>
</dbReference>
<evidence type="ECO:0000313" key="2">
    <source>
        <dbReference type="Proteomes" id="UP000663918"/>
    </source>
</evidence>
<gene>
    <name evidence="1" type="ORF">IFJ75_16500</name>
</gene>